<evidence type="ECO:0000313" key="2">
    <source>
        <dbReference type="Proteomes" id="UP000754563"/>
    </source>
</evidence>
<organism evidence="1 2">
    <name type="scientific">Candidatus Dojkabacteria bacterium</name>
    <dbReference type="NCBI Taxonomy" id="2099670"/>
    <lineage>
        <taxon>Bacteria</taxon>
        <taxon>Candidatus Dojkabacteria</taxon>
    </lineage>
</organism>
<dbReference type="Proteomes" id="UP000754563">
    <property type="component" value="Unassembled WGS sequence"/>
</dbReference>
<proteinExistence type="predicted"/>
<accession>A0A955L923</accession>
<comment type="caution">
    <text evidence="1">The sequence shown here is derived from an EMBL/GenBank/DDBJ whole genome shotgun (WGS) entry which is preliminary data.</text>
</comment>
<sequence length="136" mass="15613">MSQLNLQPLKELDLNEKQIEAILISLTPLLQDLVNQEFDRVLTDEEQDMIESKTDNKPLESLVAYTELYEHKTGESIQKFSDTKLNELISMAANVYVKQKEYIEKMKGLSPGNLDKFKELIENDDFESADQLLGTT</sequence>
<reference evidence="1" key="1">
    <citation type="submission" date="2020-04" db="EMBL/GenBank/DDBJ databases">
        <authorList>
            <person name="Zhang T."/>
        </authorList>
    </citation>
    <scope>NUCLEOTIDE SEQUENCE</scope>
    <source>
        <strain evidence="1">HKST-UBA11</strain>
    </source>
</reference>
<dbReference type="AlphaFoldDB" id="A0A955L923"/>
<protein>
    <submittedName>
        <fullName evidence="1">Uncharacterized protein</fullName>
    </submittedName>
</protein>
<gene>
    <name evidence="1" type="ORF">KC717_06460</name>
</gene>
<name>A0A955L923_9BACT</name>
<evidence type="ECO:0000313" key="1">
    <source>
        <dbReference type="EMBL" id="MCA9386258.1"/>
    </source>
</evidence>
<reference evidence="1" key="2">
    <citation type="journal article" date="2021" name="Microbiome">
        <title>Successional dynamics and alternative stable states in a saline activated sludge microbial community over 9 years.</title>
        <authorList>
            <person name="Wang Y."/>
            <person name="Ye J."/>
            <person name="Ju F."/>
            <person name="Liu L."/>
            <person name="Boyd J.A."/>
            <person name="Deng Y."/>
            <person name="Parks D.H."/>
            <person name="Jiang X."/>
            <person name="Yin X."/>
            <person name="Woodcroft B.J."/>
            <person name="Tyson G.W."/>
            <person name="Hugenholtz P."/>
            <person name="Polz M.F."/>
            <person name="Zhang T."/>
        </authorList>
    </citation>
    <scope>NUCLEOTIDE SEQUENCE</scope>
    <source>
        <strain evidence="1">HKST-UBA11</strain>
    </source>
</reference>
<dbReference type="EMBL" id="JAGQLH010000110">
    <property type="protein sequence ID" value="MCA9386258.1"/>
    <property type="molecule type" value="Genomic_DNA"/>
</dbReference>